<protein>
    <submittedName>
        <fullName evidence="7">YpfJ protein, zinc metalloprotease superfamily</fullName>
    </submittedName>
</protein>
<keyword evidence="7" id="KW-0378">Hydrolase</keyword>
<dbReference type="SUPFAM" id="SSF55486">
    <property type="entry name" value="Metalloproteases ('zincins'), catalytic domain"/>
    <property type="match status" value="1"/>
</dbReference>
<dbReference type="RefSeq" id="WP_002634739.1">
    <property type="nucleotide sequence ID" value="NZ_CP012109.1"/>
</dbReference>
<dbReference type="OrthoDB" id="9774900at2"/>
<feature type="transmembrane region" description="Helical" evidence="6">
    <location>
        <begin position="21"/>
        <end position="41"/>
    </location>
</feature>
<evidence type="ECO:0000256" key="1">
    <source>
        <dbReference type="ARBA" id="ARBA00004167"/>
    </source>
</evidence>
<evidence type="ECO:0000313" key="7">
    <source>
        <dbReference type="EMBL" id="AKQ64565.1"/>
    </source>
</evidence>
<dbReference type="GO" id="GO:0008237">
    <property type="term" value="F:metallopeptidase activity"/>
    <property type="evidence" value="ECO:0007669"/>
    <property type="project" value="UniProtKB-KW"/>
</dbReference>
<dbReference type="KEGG" id="mym:A176_001477"/>
<keyword evidence="3 6" id="KW-1133">Transmembrane helix</keyword>
<dbReference type="PATRIC" id="fig|1297742.4.peg.1494"/>
<evidence type="ECO:0000256" key="3">
    <source>
        <dbReference type="ARBA" id="ARBA00022989"/>
    </source>
</evidence>
<reference evidence="7 8" key="1">
    <citation type="journal article" date="2016" name="PLoS ONE">
        <title>Complete Genome Sequence and Comparative Genomics of a Novel Myxobacterium Myxococcus hansupus.</title>
        <authorList>
            <person name="Sharma G."/>
            <person name="Narwani T."/>
            <person name="Subramanian S."/>
        </authorList>
    </citation>
    <scope>NUCLEOTIDE SEQUENCE [LARGE SCALE GENOMIC DNA]</scope>
    <source>
        <strain evidence="8">mixupus</strain>
    </source>
</reference>
<dbReference type="EMBL" id="CP012109">
    <property type="protein sequence ID" value="AKQ64565.1"/>
    <property type="molecule type" value="Genomic_DNA"/>
</dbReference>
<keyword evidence="8" id="KW-1185">Reference proteome</keyword>
<evidence type="ECO:0000256" key="6">
    <source>
        <dbReference type="SAM" id="Phobius"/>
    </source>
</evidence>
<dbReference type="PANTHER" id="PTHR30168:SF0">
    <property type="entry name" value="INNER MEMBRANE PROTEIN"/>
    <property type="match status" value="1"/>
</dbReference>
<dbReference type="GO" id="GO:0016020">
    <property type="term" value="C:membrane"/>
    <property type="evidence" value="ECO:0007669"/>
    <property type="project" value="UniProtKB-SubCell"/>
</dbReference>
<evidence type="ECO:0000256" key="5">
    <source>
        <dbReference type="SAM" id="MobiDB-lite"/>
    </source>
</evidence>
<dbReference type="eggNOG" id="COG2321">
    <property type="taxonomic scope" value="Bacteria"/>
</dbReference>
<dbReference type="AlphaFoldDB" id="A0A0H4WTC2"/>
<dbReference type="InterPro" id="IPR007343">
    <property type="entry name" value="Uncharacterised_pept_Zn_put"/>
</dbReference>
<sequence>MRWQGGRRSSNVEDRRGLGRPLAVGGGAASIIVALLVLLLGGDPSELGLGGGEDPRVAQGTGGSGQQPLDPRQEELKDFVSVVLADTEDTWPALLKAEGVRYVQPRLVLFTGAVQSACGFQESAVGPFYCPPDQRVYLDLDFFDELDRRFGAPGDFAQAYVVAHEVGHHVQNLLGISRKVQALRGRVSPEEANALSVLQELQADCFAGIWAHHAQRERQLLEAGDVEEGLGAASAIGDDTLQRRAQGYVVPESFTHGSSEQRVAWFRRGLEQGTLAACDTFNAPASRGR</sequence>
<feature type="region of interest" description="Disordered" evidence="5">
    <location>
        <begin position="49"/>
        <end position="71"/>
    </location>
</feature>
<keyword evidence="7" id="KW-0645">Protease</keyword>
<evidence type="ECO:0000313" key="8">
    <source>
        <dbReference type="Proteomes" id="UP000009026"/>
    </source>
</evidence>
<gene>
    <name evidence="7" type="ORF">A176_001477</name>
</gene>
<evidence type="ECO:0000256" key="2">
    <source>
        <dbReference type="ARBA" id="ARBA00022692"/>
    </source>
</evidence>
<dbReference type="Proteomes" id="UP000009026">
    <property type="component" value="Chromosome"/>
</dbReference>
<accession>A0A0H4WTC2</accession>
<comment type="subcellular location">
    <subcellularLocation>
        <location evidence="1">Membrane</location>
        <topology evidence="1">Single-pass membrane protein</topology>
    </subcellularLocation>
</comment>
<evidence type="ECO:0000256" key="4">
    <source>
        <dbReference type="ARBA" id="ARBA00023136"/>
    </source>
</evidence>
<keyword evidence="2 6" id="KW-0812">Transmembrane</keyword>
<keyword evidence="4 6" id="KW-0472">Membrane</keyword>
<dbReference type="Pfam" id="PF04228">
    <property type="entry name" value="Zn_peptidase"/>
    <property type="match status" value="1"/>
</dbReference>
<dbReference type="PANTHER" id="PTHR30168">
    <property type="entry name" value="PUTATIVE MEMBRANE PROTEIN YPFJ"/>
    <property type="match status" value="1"/>
</dbReference>
<dbReference type="GO" id="GO:0006508">
    <property type="term" value="P:proteolysis"/>
    <property type="evidence" value="ECO:0007669"/>
    <property type="project" value="UniProtKB-KW"/>
</dbReference>
<name>A0A0H4WTC2_9BACT</name>
<keyword evidence="7" id="KW-0482">Metalloprotease</keyword>
<organism evidence="7 8">
    <name type="scientific">Pseudomyxococcus hansupus</name>
    <dbReference type="NCBI Taxonomy" id="1297742"/>
    <lineage>
        <taxon>Bacteria</taxon>
        <taxon>Pseudomonadati</taxon>
        <taxon>Myxococcota</taxon>
        <taxon>Myxococcia</taxon>
        <taxon>Myxococcales</taxon>
        <taxon>Cystobacterineae</taxon>
        <taxon>Myxococcaceae</taxon>
        <taxon>Pseudomyxococcus</taxon>
    </lineage>
</organism>
<proteinExistence type="predicted"/>